<dbReference type="AlphaFoldDB" id="G9P8T8"/>
<reference evidence="2 3" key="1">
    <citation type="journal article" date="2011" name="Genome Biol.">
        <title>Comparative genome sequence analysis underscores mycoparasitism as the ancestral life style of Trichoderma.</title>
        <authorList>
            <person name="Kubicek C.P."/>
            <person name="Herrera-Estrella A."/>
            <person name="Seidl-Seiboth V."/>
            <person name="Martinez D.A."/>
            <person name="Druzhinina I.S."/>
            <person name="Thon M."/>
            <person name="Zeilinger S."/>
            <person name="Casas-Flores S."/>
            <person name="Horwitz B.A."/>
            <person name="Mukherjee P.K."/>
            <person name="Mukherjee M."/>
            <person name="Kredics L."/>
            <person name="Alcaraz L.D."/>
            <person name="Aerts A."/>
            <person name="Antal Z."/>
            <person name="Atanasova L."/>
            <person name="Cervantes-Badillo M.G."/>
            <person name="Challacombe J."/>
            <person name="Chertkov O."/>
            <person name="McCluskey K."/>
            <person name="Coulpier F."/>
            <person name="Deshpande N."/>
            <person name="von Doehren H."/>
            <person name="Ebbole D.J."/>
            <person name="Esquivel-Naranjo E.U."/>
            <person name="Fekete E."/>
            <person name="Flipphi M."/>
            <person name="Glaser F."/>
            <person name="Gomez-Rodriguez E.Y."/>
            <person name="Gruber S."/>
            <person name="Han C."/>
            <person name="Henrissat B."/>
            <person name="Hermosa R."/>
            <person name="Hernandez-Onate M."/>
            <person name="Karaffa L."/>
            <person name="Kosti I."/>
            <person name="Le Crom S."/>
            <person name="Lindquist E."/>
            <person name="Lucas S."/>
            <person name="Luebeck M."/>
            <person name="Luebeck P.S."/>
            <person name="Margeot A."/>
            <person name="Metz B."/>
            <person name="Misra M."/>
            <person name="Nevalainen H."/>
            <person name="Omann M."/>
            <person name="Packer N."/>
            <person name="Perrone G."/>
            <person name="Uresti-Rivera E.E."/>
            <person name="Salamov A."/>
            <person name="Schmoll M."/>
            <person name="Seiboth B."/>
            <person name="Shapiro H."/>
            <person name="Sukno S."/>
            <person name="Tamayo-Ramos J.A."/>
            <person name="Tisch D."/>
            <person name="Wiest A."/>
            <person name="Wilkinson H.H."/>
            <person name="Zhang M."/>
            <person name="Coutinho P.M."/>
            <person name="Kenerley C.M."/>
            <person name="Monte E."/>
            <person name="Baker S.E."/>
            <person name="Grigoriev I.V."/>
        </authorList>
    </citation>
    <scope>NUCLEOTIDE SEQUENCE [LARGE SCALE GENOMIC DNA]</scope>
    <source>
        <strain evidence="3">ATCC 20476 / IMI 206040</strain>
    </source>
</reference>
<proteinExistence type="predicted"/>
<feature type="compositionally biased region" description="Polar residues" evidence="1">
    <location>
        <begin position="26"/>
        <end position="36"/>
    </location>
</feature>
<comment type="caution">
    <text evidence="2">The sequence shown here is derived from an EMBL/GenBank/DDBJ whole genome shotgun (WGS) entry which is preliminary data.</text>
</comment>
<dbReference type="HOGENOM" id="CLU_1631020_0_0_1"/>
<evidence type="ECO:0000313" key="2">
    <source>
        <dbReference type="EMBL" id="EHK41810.1"/>
    </source>
</evidence>
<evidence type="ECO:0000313" key="3">
    <source>
        <dbReference type="Proteomes" id="UP000005426"/>
    </source>
</evidence>
<sequence>MLRRTRGRGSHPNRQETYLLRDATTAAGTSRRNSSITTDTRIAAAKDTWQPCTCKLALSRRCGTLLHANTARHGFEYKSIPLNACICLLRLGSILYGPQARKTKKSPEPAIDSSFPTGWMRVRGPGSESLHGVPCLANPPKLILISSRAIIPSLHAVGSGPQF</sequence>
<dbReference type="Proteomes" id="UP000005426">
    <property type="component" value="Unassembled WGS sequence"/>
</dbReference>
<protein>
    <submittedName>
        <fullName evidence="2">Uncharacterized protein</fullName>
    </submittedName>
</protein>
<evidence type="ECO:0000256" key="1">
    <source>
        <dbReference type="SAM" id="MobiDB-lite"/>
    </source>
</evidence>
<dbReference type="EMBL" id="ABDG02000027">
    <property type="protein sequence ID" value="EHK41810.1"/>
    <property type="molecule type" value="Genomic_DNA"/>
</dbReference>
<feature type="compositionally biased region" description="Basic residues" evidence="1">
    <location>
        <begin position="1"/>
        <end position="11"/>
    </location>
</feature>
<feature type="non-terminal residue" evidence="2">
    <location>
        <position position="163"/>
    </location>
</feature>
<feature type="region of interest" description="Disordered" evidence="1">
    <location>
        <begin position="1"/>
        <end position="36"/>
    </location>
</feature>
<keyword evidence="3" id="KW-1185">Reference proteome</keyword>
<name>G9P8T8_HYPAI</name>
<organism evidence="2 3">
    <name type="scientific">Hypocrea atroviridis (strain ATCC 20476 / IMI 206040)</name>
    <name type="common">Trichoderma atroviride</name>
    <dbReference type="NCBI Taxonomy" id="452589"/>
    <lineage>
        <taxon>Eukaryota</taxon>
        <taxon>Fungi</taxon>
        <taxon>Dikarya</taxon>
        <taxon>Ascomycota</taxon>
        <taxon>Pezizomycotina</taxon>
        <taxon>Sordariomycetes</taxon>
        <taxon>Hypocreomycetidae</taxon>
        <taxon>Hypocreales</taxon>
        <taxon>Hypocreaceae</taxon>
        <taxon>Trichoderma</taxon>
    </lineage>
</organism>
<gene>
    <name evidence="2" type="ORF">TRIATDRAFT_302200</name>
</gene>
<accession>G9P8T8</accession>